<evidence type="ECO:0000313" key="1">
    <source>
        <dbReference type="EMBL" id="MFB9681212.1"/>
    </source>
</evidence>
<comment type="caution">
    <text evidence="1">The sequence shown here is derived from an EMBL/GenBank/DDBJ whole genome shotgun (WGS) entry which is preliminary data.</text>
</comment>
<gene>
    <name evidence="1" type="ORF">ACFFRH_37530</name>
</gene>
<keyword evidence="2" id="KW-1185">Reference proteome</keyword>
<sequence>MLGRQAVATTEYVYEDGQLVRTVTTWEPRWLEEDVGWAKAYLRWKAGQCPGCGLQLSETTAMEDGTPVHRYRVPDPFRCYACDARIKAQDEHSKKGSVREQALLWQIEQDA</sequence>
<dbReference type="EMBL" id="JBHMBS010000031">
    <property type="protein sequence ID" value="MFB9681212.1"/>
    <property type="molecule type" value="Genomic_DNA"/>
</dbReference>
<name>A0ABV5TQC1_9ACTN</name>
<accession>A0ABV5TQC1</accession>
<proteinExistence type="predicted"/>
<evidence type="ECO:0000313" key="2">
    <source>
        <dbReference type="Proteomes" id="UP001589610"/>
    </source>
</evidence>
<reference evidence="1 2" key="1">
    <citation type="submission" date="2024-09" db="EMBL/GenBank/DDBJ databases">
        <authorList>
            <person name="Sun Q."/>
            <person name="Mori K."/>
        </authorList>
    </citation>
    <scope>NUCLEOTIDE SEQUENCE [LARGE SCALE GENOMIC DNA]</scope>
    <source>
        <strain evidence="1 2">JCM 3028</strain>
    </source>
</reference>
<dbReference type="Proteomes" id="UP001589610">
    <property type="component" value="Unassembled WGS sequence"/>
</dbReference>
<organism evidence="1 2">
    <name type="scientific">Streptosporangium vulgare</name>
    <dbReference type="NCBI Taxonomy" id="46190"/>
    <lineage>
        <taxon>Bacteria</taxon>
        <taxon>Bacillati</taxon>
        <taxon>Actinomycetota</taxon>
        <taxon>Actinomycetes</taxon>
        <taxon>Streptosporangiales</taxon>
        <taxon>Streptosporangiaceae</taxon>
        <taxon>Streptosporangium</taxon>
    </lineage>
</organism>
<protein>
    <submittedName>
        <fullName evidence="1">Uncharacterized protein</fullName>
    </submittedName>
</protein>
<dbReference type="RefSeq" id="WP_386162302.1">
    <property type="nucleotide sequence ID" value="NZ_JBHMBS010000031.1"/>
</dbReference>